<name>A0A9W9VT50_9EURO</name>
<gene>
    <name evidence="1" type="ORF">N7509_011394</name>
</gene>
<sequence>MDEDKAEKRRRATPAGLISNGCARHCLEDVRHAINWAAEKSPTILAETLKRGIQSACRELDEEITLYLVAEANAPLEQIDPWHLHFMSSLPLWEALIERGWDINRRSTKQSGLRYRLIDFVCNRERFVVWLIDHGAQLDDGEKDTCQCPPFFNPWLGREF</sequence>
<reference evidence="1" key="2">
    <citation type="journal article" date="2023" name="IMA Fungus">
        <title>Comparative genomic study of the Penicillium genus elucidates a diverse pangenome and 15 lateral gene transfer events.</title>
        <authorList>
            <person name="Petersen C."/>
            <person name="Sorensen T."/>
            <person name="Nielsen M.R."/>
            <person name="Sondergaard T.E."/>
            <person name="Sorensen J.L."/>
            <person name="Fitzpatrick D.A."/>
            <person name="Frisvad J.C."/>
            <person name="Nielsen K.L."/>
        </authorList>
    </citation>
    <scope>NUCLEOTIDE SEQUENCE</scope>
    <source>
        <strain evidence="1">IBT 29677</strain>
    </source>
</reference>
<accession>A0A9W9VT50</accession>
<keyword evidence="2" id="KW-1185">Reference proteome</keyword>
<dbReference type="RefSeq" id="XP_056486651.1">
    <property type="nucleotide sequence ID" value="XM_056636031.1"/>
</dbReference>
<protein>
    <submittedName>
        <fullName evidence="1">Uncharacterized protein</fullName>
    </submittedName>
</protein>
<reference evidence="1" key="1">
    <citation type="submission" date="2022-12" db="EMBL/GenBank/DDBJ databases">
        <authorList>
            <person name="Petersen C."/>
        </authorList>
    </citation>
    <scope>NUCLEOTIDE SEQUENCE</scope>
    <source>
        <strain evidence="1">IBT 29677</strain>
    </source>
</reference>
<organism evidence="1 2">
    <name type="scientific">Penicillium cosmopolitanum</name>
    <dbReference type="NCBI Taxonomy" id="1131564"/>
    <lineage>
        <taxon>Eukaryota</taxon>
        <taxon>Fungi</taxon>
        <taxon>Dikarya</taxon>
        <taxon>Ascomycota</taxon>
        <taxon>Pezizomycotina</taxon>
        <taxon>Eurotiomycetes</taxon>
        <taxon>Eurotiomycetidae</taxon>
        <taxon>Eurotiales</taxon>
        <taxon>Aspergillaceae</taxon>
        <taxon>Penicillium</taxon>
    </lineage>
</organism>
<dbReference type="AlphaFoldDB" id="A0A9W9VT50"/>
<dbReference type="Proteomes" id="UP001147747">
    <property type="component" value="Unassembled WGS sequence"/>
</dbReference>
<evidence type="ECO:0000313" key="2">
    <source>
        <dbReference type="Proteomes" id="UP001147747"/>
    </source>
</evidence>
<dbReference type="EMBL" id="JAPZBU010000009">
    <property type="protein sequence ID" value="KAJ5388853.1"/>
    <property type="molecule type" value="Genomic_DNA"/>
</dbReference>
<proteinExistence type="predicted"/>
<evidence type="ECO:0000313" key="1">
    <source>
        <dbReference type="EMBL" id="KAJ5388853.1"/>
    </source>
</evidence>
<dbReference type="GeneID" id="81375011"/>
<dbReference type="OrthoDB" id="426293at2759"/>
<comment type="caution">
    <text evidence="1">The sequence shown here is derived from an EMBL/GenBank/DDBJ whole genome shotgun (WGS) entry which is preliminary data.</text>
</comment>